<sequence>GETDVAQEALILVDRAKDSLKAGDMGGAAQDFATALQMDANSAEARAGLARISLDSGDALSAQALLDDAPKDQQDHPDIASVRAALSLVGAEDTEATDNTEQAEDTPDNGIADLLARVEGHPDDLDARLNLAKAYAAAGDNKSAVDHLLHSIAANRTHDDEAARKFLLTIFEAEGVESEIAIDGRKRLASILFA</sequence>
<dbReference type="SUPFAM" id="SSF48452">
    <property type="entry name" value="TPR-like"/>
    <property type="match status" value="1"/>
</dbReference>
<dbReference type="Pfam" id="PF14561">
    <property type="entry name" value="TPR_20"/>
    <property type="match status" value="1"/>
</dbReference>
<dbReference type="Pfam" id="PF14559">
    <property type="entry name" value="TPR_19"/>
    <property type="match status" value="1"/>
</dbReference>
<proteinExistence type="predicted"/>
<dbReference type="EMBL" id="DRMN01000159">
    <property type="protein sequence ID" value="HFB54742.1"/>
    <property type="molecule type" value="Genomic_DNA"/>
</dbReference>
<dbReference type="AlphaFoldDB" id="A0A7C3C118"/>
<feature type="non-terminal residue" evidence="1">
    <location>
        <position position="1"/>
    </location>
</feature>
<dbReference type="Proteomes" id="UP000886042">
    <property type="component" value="Unassembled WGS sequence"/>
</dbReference>
<dbReference type="Gene3D" id="1.25.40.10">
    <property type="entry name" value="Tetratricopeptide repeat domain"/>
    <property type="match status" value="2"/>
</dbReference>
<protein>
    <submittedName>
        <fullName evidence="1">Tetratricopeptide repeat protein</fullName>
    </submittedName>
</protein>
<reference evidence="1" key="1">
    <citation type="journal article" date="2020" name="mSystems">
        <title>Genome- and Community-Level Interaction Insights into Carbon Utilization and Element Cycling Functions of Hydrothermarchaeota in Hydrothermal Sediment.</title>
        <authorList>
            <person name="Zhou Z."/>
            <person name="Liu Y."/>
            <person name="Xu W."/>
            <person name="Pan J."/>
            <person name="Luo Z.H."/>
            <person name="Li M."/>
        </authorList>
    </citation>
    <scope>NUCLEOTIDE SEQUENCE [LARGE SCALE GENOMIC DNA]</scope>
    <source>
        <strain evidence="1">HyVt-489</strain>
    </source>
</reference>
<evidence type="ECO:0000313" key="1">
    <source>
        <dbReference type="EMBL" id="HFB54742.1"/>
    </source>
</evidence>
<accession>A0A7C3C118</accession>
<dbReference type="InterPro" id="IPR011990">
    <property type="entry name" value="TPR-like_helical_dom_sf"/>
</dbReference>
<gene>
    <name evidence="1" type="ORF">ENJ46_02370</name>
</gene>
<organism evidence="1">
    <name type="scientific">Hellea balneolensis</name>
    <dbReference type="NCBI Taxonomy" id="287478"/>
    <lineage>
        <taxon>Bacteria</taxon>
        <taxon>Pseudomonadati</taxon>
        <taxon>Pseudomonadota</taxon>
        <taxon>Alphaproteobacteria</taxon>
        <taxon>Maricaulales</taxon>
        <taxon>Robiginitomaculaceae</taxon>
        <taxon>Hellea</taxon>
    </lineage>
</organism>
<comment type="caution">
    <text evidence="1">The sequence shown here is derived from an EMBL/GenBank/DDBJ whole genome shotgun (WGS) entry which is preliminary data.</text>
</comment>
<name>A0A7C3C118_9PROT</name>